<dbReference type="InterPro" id="IPR002195">
    <property type="entry name" value="Dihydroorotase_CS"/>
</dbReference>
<dbReference type="Pfam" id="PF12890">
    <property type="entry name" value="DHOase"/>
    <property type="match status" value="1"/>
</dbReference>
<feature type="binding site" evidence="6">
    <location>
        <position position="87"/>
    </location>
    <ligand>
        <name>Zn(2+)</name>
        <dbReference type="ChEBI" id="CHEBI:29105"/>
        <label>1</label>
    </ligand>
</feature>
<dbReference type="CDD" id="cd01317">
    <property type="entry name" value="DHOase_IIa"/>
    <property type="match status" value="1"/>
</dbReference>
<dbReference type="SUPFAM" id="SSF51338">
    <property type="entry name" value="Composite domain of metallo-dependent hydrolases"/>
    <property type="match status" value="1"/>
</dbReference>
<feature type="binding site" evidence="6">
    <location>
        <position position="305"/>
    </location>
    <ligand>
        <name>substrate</name>
    </ligand>
</feature>
<feature type="binding site" evidence="6">
    <location>
        <position position="89"/>
    </location>
    <ligand>
        <name>Zn(2+)</name>
        <dbReference type="ChEBI" id="CHEBI:29105"/>
        <label>1</label>
    </ligand>
</feature>
<dbReference type="EC" id="3.5.2.3" evidence="6"/>
<dbReference type="InterPro" id="IPR004722">
    <property type="entry name" value="DHOase"/>
</dbReference>
<protein>
    <recommendedName>
        <fullName evidence="6">Dihydroorotase</fullName>
        <shortName evidence="6">DHOase</shortName>
        <ecNumber evidence="6">3.5.2.3</ecNumber>
    </recommendedName>
</protein>
<evidence type="ECO:0000256" key="6">
    <source>
        <dbReference type="HAMAP-Rule" id="MF_00220"/>
    </source>
</evidence>
<dbReference type="HAMAP" id="MF_00220_B">
    <property type="entry name" value="PyrC_classI_B"/>
    <property type="match status" value="1"/>
</dbReference>
<comment type="pathway">
    <text evidence="6">Pyrimidine metabolism; UMP biosynthesis via de novo pathway; (S)-dihydroorotate from bicarbonate: step 3/3.</text>
</comment>
<dbReference type="GO" id="GO:0006145">
    <property type="term" value="P:purine nucleobase catabolic process"/>
    <property type="evidence" value="ECO:0007669"/>
    <property type="project" value="TreeGrafter"/>
</dbReference>
<dbReference type="EMBL" id="CADCVQ010000099">
    <property type="protein sequence ID" value="CAA9507016.1"/>
    <property type="molecule type" value="Genomic_DNA"/>
</dbReference>
<evidence type="ECO:0000256" key="1">
    <source>
        <dbReference type="ARBA" id="ARBA00002368"/>
    </source>
</evidence>
<feature type="domain" description="Dihydroorotase catalytic" evidence="7">
    <location>
        <begin position="76"/>
        <end position="265"/>
    </location>
</feature>
<dbReference type="Gene3D" id="3.20.20.140">
    <property type="entry name" value="Metal-dependent hydrolases"/>
    <property type="match status" value="1"/>
</dbReference>
<keyword evidence="3 6" id="KW-0479">Metal-binding</keyword>
<comment type="caution">
    <text evidence="6">Lacks conserved residue(s) required for the propagation of feature annotation.</text>
</comment>
<feature type="binding site" evidence="6">
    <location>
        <position position="206"/>
    </location>
    <ligand>
        <name>Zn(2+)</name>
        <dbReference type="ChEBI" id="CHEBI:29105"/>
        <label>2</label>
    </ligand>
</feature>
<proteinExistence type="inferred from homology"/>
<dbReference type="UniPathway" id="UPA00070">
    <property type="reaction ID" value="UER00117"/>
</dbReference>
<dbReference type="InterPro" id="IPR024403">
    <property type="entry name" value="DHOase_cat"/>
</dbReference>
<evidence type="ECO:0000256" key="3">
    <source>
        <dbReference type="ARBA" id="ARBA00022723"/>
    </source>
</evidence>
<dbReference type="Gene3D" id="2.30.40.10">
    <property type="entry name" value="Urease, subunit C, domain 1"/>
    <property type="match status" value="1"/>
</dbReference>
<dbReference type="GO" id="GO:0004038">
    <property type="term" value="F:allantoinase activity"/>
    <property type="evidence" value="ECO:0007669"/>
    <property type="project" value="TreeGrafter"/>
</dbReference>
<name>A0A6J4SWE1_9ACTN</name>
<evidence type="ECO:0000313" key="8">
    <source>
        <dbReference type="EMBL" id="CAA9507016.1"/>
    </source>
</evidence>
<dbReference type="SUPFAM" id="SSF51556">
    <property type="entry name" value="Metallo-dependent hydrolases"/>
    <property type="match status" value="1"/>
</dbReference>
<dbReference type="PANTHER" id="PTHR43668:SF2">
    <property type="entry name" value="ALLANTOINASE"/>
    <property type="match status" value="1"/>
</dbReference>
<feature type="active site" evidence="6">
    <location>
        <position position="332"/>
    </location>
</feature>
<feature type="binding site" evidence="6">
    <location>
        <position position="121"/>
    </location>
    <ligand>
        <name>substrate</name>
    </ligand>
</feature>
<dbReference type="InterPro" id="IPR011059">
    <property type="entry name" value="Metal-dep_hydrolase_composite"/>
</dbReference>
<comment type="similarity">
    <text evidence="2 6">Belongs to the metallo-dependent hydrolases superfamily. DHOase family. Class I DHOase subfamily.</text>
</comment>
<feature type="binding site" evidence="6">
    <location>
        <position position="179"/>
    </location>
    <ligand>
        <name>Zn(2+)</name>
        <dbReference type="ChEBI" id="CHEBI:29105"/>
        <label>2</label>
    </ligand>
</feature>
<evidence type="ECO:0000256" key="4">
    <source>
        <dbReference type="ARBA" id="ARBA00022801"/>
    </source>
</evidence>
<keyword evidence="6" id="KW-0862">Zinc</keyword>
<gene>
    <name evidence="6" type="primary">pyrC</name>
    <name evidence="8" type="ORF">AVDCRST_MAG67-2492</name>
</gene>
<feature type="binding site" evidence="6">
    <location>
        <begin position="89"/>
        <end position="91"/>
    </location>
    <ligand>
        <name>substrate</name>
    </ligand>
</feature>
<feature type="binding site" evidence="6">
    <location>
        <position position="179"/>
    </location>
    <ligand>
        <name>Zn(2+)</name>
        <dbReference type="ChEBI" id="CHEBI:29105"/>
        <label>1</label>
    </ligand>
</feature>
<dbReference type="GO" id="GO:0044205">
    <property type="term" value="P:'de novo' UMP biosynthetic process"/>
    <property type="evidence" value="ECO:0007669"/>
    <property type="project" value="UniProtKB-UniRule"/>
</dbReference>
<keyword evidence="5 6" id="KW-0665">Pyrimidine biosynthesis</keyword>
<reference evidence="8" key="1">
    <citation type="submission" date="2020-02" db="EMBL/GenBank/DDBJ databases">
        <authorList>
            <person name="Meier V. D."/>
        </authorList>
    </citation>
    <scope>NUCLEOTIDE SEQUENCE</scope>
    <source>
        <strain evidence="8">AVDCRST_MAG67</strain>
    </source>
</reference>
<dbReference type="NCBIfam" id="TIGR00857">
    <property type="entry name" value="pyrC_multi"/>
    <property type="match status" value="1"/>
</dbReference>
<comment type="function">
    <text evidence="1 6">Catalyzes the reversible cyclization of carbamoyl aspartate to dihydroorotate.</text>
</comment>
<dbReference type="PROSITE" id="PS00482">
    <property type="entry name" value="DIHYDROOROTASE_1"/>
    <property type="match status" value="1"/>
</dbReference>
<dbReference type="GO" id="GO:0004151">
    <property type="term" value="F:dihydroorotase activity"/>
    <property type="evidence" value="ECO:0007669"/>
    <property type="project" value="UniProtKB-UniRule"/>
</dbReference>
<accession>A0A6J4SWE1</accession>
<comment type="catalytic activity">
    <reaction evidence="6">
        <text>(S)-dihydroorotate + H2O = N-carbamoyl-L-aspartate + H(+)</text>
        <dbReference type="Rhea" id="RHEA:24296"/>
        <dbReference type="ChEBI" id="CHEBI:15377"/>
        <dbReference type="ChEBI" id="CHEBI:15378"/>
        <dbReference type="ChEBI" id="CHEBI:30864"/>
        <dbReference type="ChEBI" id="CHEBI:32814"/>
        <dbReference type="EC" id="3.5.2.3"/>
    </reaction>
</comment>
<dbReference type="InterPro" id="IPR050138">
    <property type="entry name" value="DHOase/Allantoinase_Hydrolase"/>
</dbReference>
<sequence length="459" mass="48262">MTPHEPSRDGASPGVRLVSAPARPADLLVRHVHVLDPRTGLDALHDVLVRDGEIAQIAAPGTLTPPAGVESVDGDGRHLFPAFVDPHVHLRTPGQEHKEDLETGTRAAAAGGYCAVIAMPNTAPAVDSAPILGALLDAAAREARVPVGFMAAITRGLNGSELTEMAELRALGAAGFTDDGRPVADAGVFRRALQYQRLCGGVLALHEEDPSLSGKGAMHEGVVSALLGVAGIPSVSESTMIARDCALAEYEQAQIHIQHLSARESVAVIAAAKARGVAVTCEASPHHLTMTDEDVRGLDTRRKMNPPLRSEEDRQALIEGLRDGTIDCIATDHAPHARDEKEVPFEQAPMGTTGLETAFCAVYTDLVLPGVLALELVVEKLTSGLGLLDLFVPVIAVGEPANLVLVDLDAEWVVGESGYESRSENCCFAGRTLRGRVLLTLAAGAVAYRERSTLLSVPA</sequence>
<evidence type="ECO:0000256" key="5">
    <source>
        <dbReference type="ARBA" id="ARBA00022975"/>
    </source>
</evidence>
<dbReference type="InterPro" id="IPR032466">
    <property type="entry name" value="Metal_Hydrolase"/>
</dbReference>
<evidence type="ECO:0000256" key="2">
    <source>
        <dbReference type="ARBA" id="ARBA00010286"/>
    </source>
</evidence>
<dbReference type="PANTHER" id="PTHR43668">
    <property type="entry name" value="ALLANTOINASE"/>
    <property type="match status" value="1"/>
</dbReference>
<organism evidence="8">
    <name type="scientific">uncultured Solirubrobacteraceae bacterium</name>
    <dbReference type="NCBI Taxonomy" id="1162706"/>
    <lineage>
        <taxon>Bacteria</taxon>
        <taxon>Bacillati</taxon>
        <taxon>Actinomycetota</taxon>
        <taxon>Thermoleophilia</taxon>
        <taxon>Solirubrobacterales</taxon>
        <taxon>Solirubrobacteraceae</taxon>
        <taxon>environmental samples</taxon>
    </lineage>
</organism>
<dbReference type="GO" id="GO:0005737">
    <property type="term" value="C:cytoplasm"/>
    <property type="evidence" value="ECO:0007669"/>
    <property type="project" value="TreeGrafter"/>
</dbReference>
<dbReference type="GO" id="GO:0008270">
    <property type="term" value="F:zinc ion binding"/>
    <property type="evidence" value="ECO:0007669"/>
    <property type="project" value="UniProtKB-UniRule"/>
</dbReference>
<comment type="cofactor">
    <cofactor evidence="6">
        <name>Zn(2+)</name>
        <dbReference type="ChEBI" id="CHEBI:29105"/>
    </cofactor>
    <text evidence="6">Binds 2 Zn(2+) ions per subunit.</text>
</comment>
<feature type="binding site" evidence="6">
    <location>
        <position position="332"/>
    </location>
    <ligand>
        <name>Zn(2+)</name>
        <dbReference type="ChEBI" id="CHEBI:29105"/>
        <label>1</label>
    </ligand>
</feature>
<evidence type="ECO:0000259" key="7">
    <source>
        <dbReference type="Pfam" id="PF12890"/>
    </source>
</evidence>
<dbReference type="PROSITE" id="PS00483">
    <property type="entry name" value="DIHYDROOROTASE_2"/>
    <property type="match status" value="1"/>
</dbReference>
<feature type="binding site" evidence="6">
    <location>
        <position position="336"/>
    </location>
    <ligand>
        <name>substrate</name>
    </ligand>
</feature>
<dbReference type="AlphaFoldDB" id="A0A6J4SWE1"/>
<keyword evidence="4 6" id="KW-0378">Hydrolase</keyword>
<feature type="binding site" evidence="6">
    <location>
        <position position="259"/>
    </location>
    <ligand>
        <name>Zn(2+)</name>
        <dbReference type="ChEBI" id="CHEBI:29105"/>
        <label>2</label>
    </ligand>
</feature>